<comment type="caution">
    <text evidence="2">The sequence shown here is derived from an EMBL/GenBank/DDBJ whole genome shotgun (WGS) entry which is preliminary data.</text>
</comment>
<feature type="domain" description="Peptidase S1" evidence="1">
    <location>
        <begin position="1"/>
        <end position="130"/>
    </location>
</feature>
<dbReference type="PROSITE" id="PS00135">
    <property type="entry name" value="TRYPSIN_SER"/>
    <property type="match status" value="1"/>
</dbReference>
<name>A0AAV2TXC8_CALDB</name>
<dbReference type="Proteomes" id="UP001497525">
    <property type="component" value="Unassembled WGS sequence"/>
</dbReference>
<evidence type="ECO:0000313" key="3">
    <source>
        <dbReference type="Proteomes" id="UP001497525"/>
    </source>
</evidence>
<protein>
    <recommendedName>
        <fullName evidence="1">Peptidase S1 domain-containing protein</fullName>
    </recommendedName>
</protein>
<dbReference type="GO" id="GO:0004252">
    <property type="term" value="F:serine-type endopeptidase activity"/>
    <property type="evidence" value="ECO:0007669"/>
    <property type="project" value="InterPro"/>
</dbReference>
<reference evidence="2" key="1">
    <citation type="submission" date="2024-06" db="EMBL/GenBank/DDBJ databases">
        <authorList>
            <person name="Liu X."/>
            <person name="Lenzi L."/>
            <person name="Haldenby T S."/>
            <person name="Uol C."/>
        </authorList>
    </citation>
    <scope>NUCLEOTIDE SEQUENCE</scope>
</reference>
<sequence length="142" mass="15147">MLEVLTNLYPDLHVASVTRASCVSLLQNLSGNQNGTSANHHNVDESEDHKGVYDFDTRYICAGGEQGDGDSCQGDSGGPLVCEIPGSSHSQKKWYLAGIASSGVGCGTIGIPSLYTRIYAYMGWIKSVMDSFQPGPSDEKII</sequence>
<dbReference type="PANTHER" id="PTHR24258:SF116">
    <property type="entry name" value="FI16631P1-RELATED"/>
    <property type="match status" value="1"/>
</dbReference>
<proteinExistence type="predicted"/>
<gene>
    <name evidence="2" type="ORF">CDAUBV1_LOCUS16278</name>
</gene>
<dbReference type="SUPFAM" id="SSF50494">
    <property type="entry name" value="Trypsin-like serine proteases"/>
    <property type="match status" value="1"/>
</dbReference>
<accession>A0AAV2TXC8</accession>
<dbReference type="EMBL" id="CAXLJL010000822">
    <property type="protein sequence ID" value="CAL5140990.1"/>
    <property type="molecule type" value="Genomic_DNA"/>
</dbReference>
<dbReference type="InterPro" id="IPR043504">
    <property type="entry name" value="Peptidase_S1_PA_chymotrypsin"/>
</dbReference>
<dbReference type="InterPro" id="IPR033116">
    <property type="entry name" value="TRYPSIN_SER"/>
</dbReference>
<dbReference type="Pfam" id="PF00089">
    <property type="entry name" value="Trypsin"/>
    <property type="match status" value="1"/>
</dbReference>
<dbReference type="InterPro" id="IPR009003">
    <property type="entry name" value="Peptidase_S1_PA"/>
</dbReference>
<evidence type="ECO:0000313" key="2">
    <source>
        <dbReference type="EMBL" id="CAL5140990.1"/>
    </source>
</evidence>
<evidence type="ECO:0000259" key="1">
    <source>
        <dbReference type="PROSITE" id="PS50240"/>
    </source>
</evidence>
<dbReference type="GO" id="GO:0006508">
    <property type="term" value="P:proteolysis"/>
    <property type="evidence" value="ECO:0007669"/>
    <property type="project" value="InterPro"/>
</dbReference>
<organism evidence="2 3">
    <name type="scientific">Calicophoron daubneyi</name>
    <name type="common">Rumen fluke</name>
    <name type="synonym">Paramphistomum daubneyi</name>
    <dbReference type="NCBI Taxonomy" id="300641"/>
    <lineage>
        <taxon>Eukaryota</taxon>
        <taxon>Metazoa</taxon>
        <taxon>Spiralia</taxon>
        <taxon>Lophotrochozoa</taxon>
        <taxon>Platyhelminthes</taxon>
        <taxon>Trematoda</taxon>
        <taxon>Digenea</taxon>
        <taxon>Plagiorchiida</taxon>
        <taxon>Pronocephalata</taxon>
        <taxon>Paramphistomoidea</taxon>
        <taxon>Paramphistomidae</taxon>
        <taxon>Calicophoron</taxon>
    </lineage>
</organism>
<dbReference type="PROSITE" id="PS50240">
    <property type="entry name" value="TRYPSIN_DOM"/>
    <property type="match status" value="1"/>
</dbReference>
<dbReference type="AlphaFoldDB" id="A0AAV2TXC8"/>
<dbReference type="InterPro" id="IPR001254">
    <property type="entry name" value="Trypsin_dom"/>
</dbReference>
<dbReference type="Gene3D" id="2.40.10.10">
    <property type="entry name" value="Trypsin-like serine proteases"/>
    <property type="match status" value="1"/>
</dbReference>
<dbReference type="PANTHER" id="PTHR24258">
    <property type="entry name" value="SERINE PROTEASE-RELATED"/>
    <property type="match status" value="1"/>
</dbReference>